<reference evidence="2 3" key="1">
    <citation type="journal article" date="2017" name="ISME J.">
        <title>Energy and carbon metabolisms in a deep terrestrial subsurface fluid microbial community.</title>
        <authorList>
            <person name="Momper L."/>
            <person name="Jungbluth S.P."/>
            <person name="Lee M.D."/>
            <person name="Amend J.P."/>
        </authorList>
    </citation>
    <scope>NUCLEOTIDE SEQUENCE [LARGE SCALE GENOMIC DNA]</scope>
    <source>
        <strain evidence="2">SURF_26</strain>
    </source>
</reference>
<dbReference type="CDD" id="cd02440">
    <property type="entry name" value="AdoMet_MTases"/>
    <property type="match status" value="1"/>
</dbReference>
<proteinExistence type="predicted"/>
<dbReference type="InterPro" id="IPR029063">
    <property type="entry name" value="SAM-dependent_MTases_sf"/>
</dbReference>
<protein>
    <submittedName>
        <fullName evidence="2">Class I SAM-dependent methyltransferase</fullName>
    </submittedName>
</protein>
<evidence type="ECO:0000313" key="3">
    <source>
        <dbReference type="Proteomes" id="UP000266426"/>
    </source>
</evidence>
<keyword evidence="2" id="KW-0808">Transferase</keyword>
<evidence type="ECO:0000259" key="1">
    <source>
        <dbReference type="Pfam" id="PF08241"/>
    </source>
</evidence>
<dbReference type="PANTHER" id="PTHR43861">
    <property type="entry name" value="TRANS-ACONITATE 2-METHYLTRANSFERASE-RELATED"/>
    <property type="match status" value="1"/>
</dbReference>
<comment type="caution">
    <text evidence="2">The sequence shown here is derived from an EMBL/GenBank/DDBJ whole genome shotgun (WGS) entry which is preliminary data.</text>
</comment>
<gene>
    <name evidence="2" type="ORF">C4541_05140</name>
</gene>
<organism evidence="2 3">
    <name type="scientific">Candidatus Auribacter fodinae</name>
    <dbReference type="NCBI Taxonomy" id="2093366"/>
    <lineage>
        <taxon>Bacteria</taxon>
        <taxon>Pseudomonadati</taxon>
        <taxon>Candidatus Auribacterota</taxon>
        <taxon>Candidatus Auribacteria</taxon>
        <taxon>Candidatus Auribacterales</taxon>
        <taxon>Candidatus Auribacteraceae</taxon>
        <taxon>Candidatus Auribacter</taxon>
    </lineage>
</organism>
<feature type="domain" description="Methyltransferase type 11" evidence="1">
    <location>
        <begin position="407"/>
        <end position="514"/>
    </location>
</feature>
<dbReference type="EMBL" id="QZJZ01000039">
    <property type="protein sequence ID" value="RJP59919.1"/>
    <property type="molecule type" value="Genomic_DNA"/>
</dbReference>
<dbReference type="InterPro" id="IPR013216">
    <property type="entry name" value="Methyltransf_11"/>
</dbReference>
<dbReference type="SUPFAM" id="SSF53335">
    <property type="entry name" value="S-adenosyl-L-methionine-dependent methyltransferases"/>
    <property type="match status" value="1"/>
</dbReference>
<sequence length="610" mass="69348">MMFFGRLSTVWTEWRSIMLRKVICVFFLVFTINLNVFSAPQSAGPILEKLAHRIAGRAEVIRDRVLMFHEDPSSQIPNLYYFIQSVLEDANGLYLLGDSEQARLKMVLLDTLTYDIVCAGQTSALSLNQMTGVMQQSRKASDLNEFKNITQQAIAMMSHRGLLESVHFNTTEEEYFSEIVRYIHSVAGKLPQSLSENDIREIVGGTGIVNTDNIHFFLPQLETRAEGGYLVGYGFDKQWGLTPILYFENKKVGKTIFLLALWNLKAFNEGMGINHNDTLESQIHHVLLQMRIADYLVKNADVLDLQDISVAEEVREHYRVVYEKLVEESFVPQYYDYLFALKKTASSERVLFPWGAHSTRSSAVNAPETDDYVFYLIGNGSQMPPNPRLVKLMAEQGKSLPQGTAFDLGCGDGSDALFLARNNDIFKGVVAVDHSQAVINRIRRLEYLEPEIAKLYPAKSDIRTYPYPDSSTPVHNRPNLVVLDNVVEFLPKQDRLDLFKKLDKALLTGGVLFIEYHIAEGETFQKLESDENITMDNDNTISSFQPFVGKQMKHFFKRDELQEELKEAGINEENGYVVNSEYIPVDNDFHFGVIVALKKEQSPEKQQAAQ</sequence>
<evidence type="ECO:0000313" key="2">
    <source>
        <dbReference type="EMBL" id="RJP59919.1"/>
    </source>
</evidence>
<dbReference type="GO" id="GO:0032259">
    <property type="term" value="P:methylation"/>
    <property type="evidence" value="ECO:0007669"/>
    <property type="project" value="UniProtKB-KW"/>
</dbReference>
<dbReference type="Proteomes" id="UP000266426">
    <property type="component" value="Unassembled WGS sequence"/>
</dbReference>
<keyword evidence="2" id="KW-0489">Methyltransferase</keyword>
<dbReference type="Gene3D" id="3.40.50.150">
    <property type="entry name" value="Vaccinia Virus protein VP39"/>
    <property type="match status" value="1"/>
</dbReference>
<dbReference type="GO" id="GO:0008757">
    <property type="term" value="F:S-adenosylmethionine-dependent methyltransferase activity"/>
    <property type="evidence" value="ECO:0007669"/>
    <property type="project" value="InterPro"/>
</dbReference>
<accession>A0A3A4R4L6</accession>
<name>A0A3A4R4L6_9BACT</name>
<dbReference type="AlphaFoldDB" id="A0A3A4R4L6"/>
<dbReference type="Pfam" id="PF08241">
    <property type="entry name" value="Methyltransf_11"/>
    <property type="match status" value="1"/>
</dbReference>